<keyword evidence="4" id="KW-0808">Transferase</keyword>
<dbReference type="SUPFAM" id="SSF53448">
    <property type="entry name" value="Nucleotide-diphospho-sugar transferases"/>
    <property type="match status" value="2"/>
</dbReference>
<protein>
    <recommendedName>
        <fullName evidence="6">Glycosyltransferase 2-like domain-containing protein</fullName>
    </recommendedName>
</protein>
<evidence type="ECO:0000313" key="7">
    <source>
        <dbReference type="EMBL" id="NEV65005.1"/>
    </source>
</evidence>
<evidence type="ECO:0000256" key="1">
    <source>
        <dbReference type="ARBA" id="ARBA00004236"/>
    </source>
</evidence>
<keyword evidence="2" id="KW-1003">Cell membrane</keyword>
<evidence type="ECO:0000256" key="5">
    <source>
        <dbReference type="ARBA" id="ARBA00023136"/>
    </source>
</evidence>
<dbReference type="Proteomes" id="UP000483379">
    <property type="component" value="Unassembled WGS sequence"/>
</dbReference>
<comment type="subcellular location">
    <subcellularLocation>
        <location evidence="1">Cell membrane</location>
    </subcellularLocation>
</comment>
<evidence type="ECO:0000256" key="2">
    <source>
        <dbReference type="ARBA" id="ARBA00022475"/>
    </source>
</evidence>
<dbReference type="EMBL" id="JAAIJQ010000134">
    <property type="protein sequence ID" value="NEV65005.1"/>
    <property type="molecule type" value="Genomic_DNA"/>
</dbReference>
<evidence type="ECO:0000256" key="3">
    <source>
        <dbReference type="ARBA" id="ARBA00022676"/>
    </source>
</evidence>
<reference evidence="7 8" key="1">
    <citation type="submission" date="2020-02" db="EMBL/GenBank/DDBJ databases">
        <title>Genome sequences of Thiorhodococcus mannitoliphagus and Thiorhodococcus minor, purple sulfur photosynthetic bacteria in the gammaproteobacterial family, Chromatiaceae.</title>
        <authorList>
            <person name="Aviles F.A."/>
            <person name="Meyer T.E."/>
            <person name="Kyndt J.A."/>
        </authorList>
    </citation>
    <scope>NUCLEOTIDE SEQUENCE [LARGE SCALE GENOMIC DNA]</scope>
    <source>
        <strain evidence="7 8">DSM 11518</strain>
    </source>
</reference>
<evidence type="ECO:0000313" key="8">
    <source>
        <dbReference type="Proteomes" id="UP000483379"/>
    </source>
</evidence>
<dbReference type="GO" id="GO:0016757">
    <property type="term" value="F:glycosyltransferase activity"/>
    <property type="evidence" value="ECO:0007669"/>
    <property type="project" value="UniProtKB-KW"/>
</dbReference>
<dbReference type="RefSeq" id="WP_164456309.1">
    <property type="nucleotide sequence ID" value="NZ_JAAIJQ010000134.1"/>
</dbReference>
<gene>
    <name evidence="7" type="ORF">G3446_24620</name>
</gene>
<proteinExistence type="predicted"/>
<keyword evidence="5" id="KW-0472">Membrane</keyword>
<accession>A0A6M0K954</accession>
<dbReference type="InterPro" id="IPR029044">
    <property type="entry name" value="Nucleotide-diphossugar_trans"/>
</dbReference>
<dbReference type="InterPro" id="IPR001173">
    <property type="entry name" value="Glyco_trans_2-like"/>
</dbReference>
<name>A0A6M0K954_9GAMM</name>
<comment type="caution">
    <text evidence="7">The sequence shown here is derived from an EMBL/GenBank/DDBJ whole genome shotgun (WGS) entry which is preliminary data.</text>
</comment>
<dbReference type="GO" id="GO:0005886">
    <property type="term" value="C:plasma membrane"/>
    <property type="evidence" value="ECO:0007669"/>
    <property type="project" value="UniProtKB-SubCell"/>
</dbReference>
<dbReference type="PANTHER" id="PTHR43646">
    <property type="entry name" value="GLYCOSYLTRANSFERASE"/>
    <property type="match status" value="1"/>
</dbReference>
<feature type="domain" description="Glycosyltransferase 2-like" evidence="6">
    <location>
        <begin position="79"/>
        <end position="192"/>
    </location>
</feature>
<dbReference type="PANTHER" id="PTHR43646:SF2">
    <property type="entry name" value="GLYCOSYLTRANSFERASE 2-LIKE DOMAIN-CONTAINING PROTEIN"/>
    <property type="match status" value="1"/>
</dbReference>
<evidence type="ECO:0000259" key="6">
    <source>
        <dbReference type="Pfam" id="PF00535"/>
    </source>
</evidence>
<organism evidence="7 8">
    <name type="scientific">Thiorhodococcus minor</name>
    <dbReference type="NCBI Taxonomy" id="57489"/>
    <lineage>
        <taxon>Bacteria</taxon>
        <taxon>Pseudomonadati</taxon>
        <taxon>Pseudomonadota</taxon>
        <taxon>Gammaproteobacteria</taxon>
        <taxon>Chromatiales</taxon>
        <taxon>Chromatiaceae</taxon>
        <taxon>Thiorhodococcus</taxon>
    </lineage>
</organism>
<dbReference type="Pfam" id="PF00535">
    <property type="entry name" value="Glycos_transf_2"/>
    <property type="match status" value="1"/>
</dbReference>
<keyword evidence="8" id="KW-1185">Reference proteome</keyword>
<dbReference type="Gene3D" id="3.90.550.10">
    <property type="entry name" value="Spore Coat Polysaccharide Biosynthesis Protein SpsA, Chain A"/>
    <property type="match status" value="2"/>
</dbReference>
<sequence length="664" mass="76049">MQSKKPVALVFAEIRKLIDAGKQQAAIVQLEAVKPLLSTELEHNVARGFAQCIARISSQDLTIKTWSKRNGQNHEQFFIIVPVKDGEKEIEGTLKSIFRIRSSCPIFVHVQDGSSTDRTLEIVKDMQSEAAQGSIALTVASAKDRSMYEAIVRGFHSLKPPNESWVTWINAGDHLEERVIENILQAQKANGWQNISWICGCKSVINLEGQLIRYRLPINTKYISAGICDGEHFHHHQQEGTFFRASLFRAVPQEQFASFRLAGDYFLWWTLAKSGKTIFVHDDAFGTFVQSPDQLSRREQETYNNEVAQILAKKERQRAFQSFVGNPTQAVSIKQDGKVLRYLVTLAKKMTARVFTVEDVERIVSQRSIDRAIENRCTWIDPYFLQGDSNSQIVFSIKKKKQPFGIILFTHTRHDALHLVLRSLQEQKATGLTTVWIDGAQGKEQTRLATEETERIAHTYKVAQVKRIKGNYGFRKTMLHGLAHMAQHYDSFLILEDDCFPTRKAVATFREMLKATADDDRVFSVYGHHFRVLGEGELFPRFQGWGWGTTSRKLTPYLHRLVDLYSLLEEDYLKVVKRIATPEVLERIEITPPRQPSHTFFKFFAWDETLALLTGADGLFHAKTPEQTIYNFGMGKSSTHFADRDVFRQPPFNLISIEEAWEKF</sequence>
<dbReference type="AlphaFoldDB" id="A0A6M0K954"/>
<evidence type="ECO:0000256" key="4">
    <source>
        <dbReference type="ARBA" id="ARBA00022679"/>
    </source>
</evidence>
<keyword evidence="3" id="KW-0328">Glycosyltransferase</keyword>